<evidence type="ECO:0000256" key="10">
    <source>
        <dbReference type="ARBA" id="ARBA00023136"/>
    </source>
</evidence>
<dbReference type="STRING" id="322104.A3M032"/>
<gene>
    <name evidence="14" type="ORF">PICST_79927</name>
</gene>
<evidence type="ECO:0000256" key="5">
    <source>
        <dbReference type="ARBA" id="ARBA00022516"/>
    </source>
</evidence>
<keyword evidence="12" id="KW-0456">Lyase</keyword>
<keyword evidence="9" id="KW-0443">Lipid metabolism</keyword>
<accession>A3M032</accession>
<dbReference type="OMA" id="PKIAKHT"/>
<proteinExistence type="inferred from homology"/>
<dbReference type="GeneID" id="4840992"/>
<feature type="transmembrane region" description="Helical" evidence="13">
    <location>
        <begin position="147"/>
        <end position="167"/>
    </location>
</feature>
<dbReference type="HOGENOM" id="CLU_1209709_0_0_1"/>
<keyword evidence="6 13" id="KW-0812">Transmembrane</keyword>
<sequence length="246" mass="27952">MALYPLPTNLKLIFFFDCVSATLWFCCLVRLLILLPLVGRRFLPGGIADFFHVVALLPLFGFFVVNSLGNRKLFLKDAWSLANGIRMAWICYGVIFAHPKIAKHTSYSILILSYCLSNFIHFSYLAFRTKTRSSPWLLFWLQYTHHYITFPLTMGAEMVLIFLSLAFVAEDSIYEVALKAVLLAYVPIGYLAFNYLGKRRKERYTQVMKKRIQARNSAANSTVPTAAVSTSGVAGVTESHELRELN</sequence>
<evidence type="ECO:0000256" key="13">
    <source>
        <dbReference type="SAM" id="Phobius"/>
    </source>
</evidence>
<dbReference type="OrthoDB" id="46988at2759"/>
<dbReference type="InterPro" id="IPR007482">
    <property type="entry name" value="Tyr_Pase-like_PTPLA"/>
</dbReference>
<keyword evidence="10 13" id="KW-0472">Membrane</keyword>
<dbReference type="RefSeq" id="XP_001386671.2">
    <property type="nucleotide sequence ID" value="XM_001386634.1"/>
</dbReference>
<feature type="transmembrane region" description="Helical" evidence="13">
    <location>
        <begin position="12"/>
        <end position="38"/>
    </location>
</feature>
<evidence type="ECO:0000256" key="3">
    <source>
        <dbReference type="ARBA" id="ARBA00007811"/>
    </source>
</evidence>
<dbReference type="EMBL" id="CP000502">
    <property type="protein sequence ID" value="ABN68642.2"/>
    <property type="molecule type" value="Genomic_DNA"/>
</dbReference>
<dbReference type="InParanoid" id="A3M032"/>
<evidence type="ECO:0000313" key="14">
    <source>
        <dbReference type="EMBL" id="ABN68642.2"/>
    </source>
</evidence>
<evidence type="ECO:0000313" key="15">
    <source>
        <dbReference type="Proteomes" id="UP000002258"/>
    </source>
</evidence>
<comment type="similarity">
    <text evidence="3">Belongs to the very long-chain fatty acids dehydratase HACD family.</text>
</comment>
<keyword evidence="8 13" id="KW-1133">Transmembrane helix</keyword>
<feature type="transmembrane region" description="Helical" evidence="13">
    <location>
        <begin position="173"/>
        <end position="193"/>
    </location>
</feature>
<comment type="subcellular location">
    <subcellularLocation>
        <location evidence="1">Membrane</location>
        <topology evidence="1">Multi-pass membrane protein</topology>
    </subcellularLocation>
</comment>
<dbReference type="GO" id="GO:0102158">
    <property type="term" value="F:very-long-chain (3R)-3-hydroxyacyl-CoA dehydratase activity"/>
    <property type="evidence" value="ECO:0007669"/>
    <property type="project" value="UniProtKB-EC"/>
</dbReference>
<dbReference type="Pfam" id="PF04387">
    <property type="entry name" value="PTPLA"/>
    <property type="match status" value="1"/>
</dbReference>
<dbReference type="GO" id="GO:0016020">
    <property type="term" value="C:membrane"/>
    <property type="evidence" value="ECO:0007669"/>
    <property type="project" value="UniProtKB-SubCell"/>
</dbReference>
<reference evidence="14 15" key="1">
    <citation type="journal article" date="2007" name="Nat. Biotechnol.">
        <title>Genome sequence of the lignocellulose-bioconverting and xylose-fermenting yeast Pichia stipitis.</title>
        <authorList>
            <person name="Jeffries T.W."/>
            <person name="Grigoriev I.V."/>
            <person name="Grimwood J."/>
            <person name="Laplaza J.M."/>
            <person name="Aerts A."/>
            <person name="Salamov A."/>
            <person name="Schmutz J."/>
            <person name="Lindquist E."/>
            <person name="Dehal P."/>
            <person name="Shapiro H."/>
            <person name="Jin Y.S."/>
            <person name="Passoth V."/>
            <person name="Richardson P.M."/>
        </authorList>
    </citation>
    <scope>NUCLEOTIDE SEQUENCE [LARGE SCALE GENOMIC DNA]</scope>
    <source>
        <strain evidence="15">ATCC 58785 / CBS 6054 / NBRC 10063 / NRRL Y-11545</strain>
    </source>
</reference>
<evidence type="ECO:0000256" key="12">
    <source>
        <dbReference type="ARBA" id="ARBA00023239"/>
    </source>
</evidence>
<feature type="transmembrane region" description="Helical" evidence="13">
    <location>
        <begin position="81"/>
        <end position="101"/>
    </location>
</feature>
<evidence type="ECO:0000256" key="7">
    <source>
        <dbReference type="ARBA" id="ARBA00022832"/>
    </source>
</evidence>
<evidence type="ECO:0000256" key="8">
    <source>
        <dbReference type="ARBA" id="ARBA00022989"/>
    </source>
</evidence>
<keyword evidence="11" id="KW-0275">Fatty acid biosynthesis</keyword>
<keyword evidence="15" id="KW-1185">Reference proteome</keyword>
<evidence type="ECO:0000256" key="11">
    <source>
        <dbReference type="ARBA" id="ARBA00023160"/>
    </source>
</evidence>
<evidence type="ECO:0000256" key="9">
    <source>
        <dbReference type="ARBA" id="ARBA00023098"/>
    </source>
</evidence>
<evidence type="ECO:0000256" key="6">
    <source>
        <dbReference type="ARBA" id="ARBA00022692"/>
    </source>
</evidence>
<dbReference type="KEGG" id="pic:PICST_79927"/>
<name>A3M032_PICST</name>
<dbReference type="EC" id="4.2.1.134" evidence="4"/>
<dbReference type="GO" id="GO:0006633">
    <property type="term" value="P:fatty acid biosynthetic process"/>
    <property type="evidence" value="ECO:0007669"/>
    <property type="project" value="UniProtKB-UniPathway"/>
</dbReference>
<protein>
    <recommendedName>
        <fullName evidence="4">very-long-chain (3R)-3-hydroxyacyl-CoA dehydratase</fullName>
        <ecNumber evidence="4">4.2.1.134</ecNumber>
    </recommendedName>
</protein>
<keyword evidence="7" id="KW-0276">Fatty acid metabolism</keyword>
<keyword evidence="5" id="KW-0444">Lipid biosynthesis</keyword>
<evidence type="ECO:0000256" key="1">
    <source>
        <dbReference type="ARBA" id="ARBA00004141"/>
    </source>
</evidence>
<organism evidence="14 15">
    <name type="scientific">Scheffersomyces stipitis (strain ATCC 58785 / CBS 6054 / NBRC 10063 / NRRL Y-11545)</name>
    <name type="common">Yeast</name>
    <name type="synonym">Pichia stipitis</name>
    <dbReference type="NCBI Taxonomy" id="322104"/>
    <lineage>
        <taxon>Eukaryota</taxon>
        <taxon>Fungi</taxon>
        <taxon>Dikarya</taxon>
        <taxon>Ascomycota</taxon>
        <taxon>Saccharomycotina</taxon>
        <taxon>Pichiomycetes</taxon>
        <taxon>Debaryomycetaceae</taxon>
        <taxon>Scheffersomyces</taxon>
    </lineage>
</organism>
<feature type="transmembrane region" description="Helical" evidence="13">
    <location>
        <begin position="50"/>
        <end position="69"/>
    </location>
</feature>
<evidence type="ECO:0000256" key="2">
    <source>
        <dbReference type="ARBA" id="ARBA00005194"/>
    </source>
</evidence>
<dbReference type="UniPathway" id="UPA00094"/>
<dbReference type="eggNOG" id="ENOG502SF4K">
    <property type="taxonomic scope" value="Eukaryota"/>
</dbReference>
<evidence type="ECO:0000256" key="4">
    <source>
        <dbReference type="ARBA" id="ARBA00013122"/>
    </source>
</evidence>
<dbReference type="Proteomes" id="UP000002258">
    <property type="component" value="Chromosome 8"/>
</dbReference>
<feature type="transmembrane region" description="Helical" evidence="13">
    <location>
        <begin position="107"/>
        <end position="127"/>
    </location>
</feature>
<comment type="pathway">
    <text evidence="2">Lipid metabolism; fatty acid biosynthesis.</text>
</comment>
<dbReference type="FunCoup" id="A3M032">
    <property type="interactions" value="25"/>
</dbReference>
<dbReference type="AlphaFoldDB" id="A3M032"/>